<evidence type="ECO:0000313" key="3">
    <source>
        <dbReference type="Proteomes" id="UP000479293"/>
    </source>
</evidence>
<dbReference type="Proteomes" id="UP000479293">
    <property type="component" value="Unassembled WGS sequence"/>
</dbReference>
<keyword evidence="3" id="KW-1185">Reference proteome</keyword>
<keyword evidence="1" id="KW-0812">Transmembrane</keyword>
<dbReference type="RefSeq" id="WP_152766680.1">
    <property type="nucleotide sequence ID" value="NZ_WHLY01000004.1"/>
</dbReference>
<name>A0A7C9BJ34_9BACT</name>
<evidence type="ECO:0000256" key="1">
    <source>
        <dbReference type="SAM" id="Phobius"/>
    </source>
</evidence>
<reference evidence="2 3" key="1">
    <citation type="submission" date="2019-10" db="EMBL/GenBank/DDBJ databases">
        <title>Draft Genome Sequence of Cytophagaceae sp. SJW1-29.</title>
        <authorList>
            <person name="Choi A."/>
        </authorList>
    </citation>
    <scope>NUCLEOTIDE SEQUENCE [LARGE SCALE GENOMIC DNA]</scope>
    <source>
        <strain evidence="2 3">SJW1-29</strain>
    </source>
</reference>
<evidence type="ECO:0008006" key="4">
    <source>
        <dbReference type="Google" id="ProtNLM"/>
    </source>
</evidence>
<evidence type="ECO:0000313" key="2">
    <source>
        <dbReference type="EMBL" id="MPR37300.1"/>
    </source>
</evidence>
<gene>
    <name evidence="2" type="ORF">GBK04_29225</name>
</gene>
<comment type="caution">
    <text evidence="2">The sequence shown here is derived from an EMBL/GenBank/DDBJ whole genome shotgun (WGS) entry which is preliminary data.</text>
</comment>
<feature type="transmembrane region" description="Helical" evidence="1">
    <location>
        <begin position="38"/>
        <end position="58"/>
    </location>
</feature>
<dbReference type="EMBL" id="WHLY01000004">
    <property type="protein sequence ID" value="MPR37300.1"/>
    <property type="molecule type" value="Genomic_DNA"/>
</dbReference>
<organism evidence="2 3">
    <name type="scientific">Salmonirosea aquatica</name>
    <dbReference type="NCBI Taxonomy" id="2654236"/>
    <lineage>
        <taxon>Bacteria</taxon>
        <taxon>Pseudomonadati</taxon>
        <taxon>Bacteroidota</taxon>
        <taxon>Cytophagia</taxon>
        <taxon>Cytophagales</taxon>
        <taxon>Spirosomataceae</taxon>
        <taxon>Salmonirosea</taxon>
    </lineage>
</organism>
<proteinExistence type="predicted"/>
<keyword evidence="1" id="KW-1133">Transmembrane helix</keyword>
<sequence length="140" mass="15501">MAHTLDSTLSGDSLKTYNNLRLMKASGLNFSLYCHYQVTGFFALGAGASYSFFSHALVRKEIENREGRILPGALVTLTESAGLAETVNPRFFAVKAGILFNPGRFQAGLNVIVPITRVSRINRESLKPLNGQLFLRFNCW</sequence>
<keyword evidence="1" id="KW-0472">Membrane</keyword>
<protein>
    <recommendedName>
        <fullName evidence="4">Outer membrane beta-barrel protein</fullName>
    </recommendedName>
</protein>
<dbReference type="AlphaFoldDB" id="A0A7C9BJ34"/>
<accession>A0A7C9BJ34</accession>